<dbReference type="RefSeq" id="WP_179975175.1">
    <property type="nucleotide sequence ID" value="NZ_CP049075.1"/>
</dbReference>
<comment type="similarity">
    <text evidence="1">Belongs to the transglycosylase Slt family.</text>
</comment>
<reference evidence="3 4" key="1">
    <citation type="submission" date="2020-02" db="EMBL/GenBank/DDBJ databases">
        <title>Complete genome sequence of the novel Campylobacter species Candidatus Campylobacter infans.</title>
        <authorList>
            <person name="Duim B."/>
            <person name="Zomer A."/>
            <person name="van der Graaf L."/>
            <person name="Wagenaar J."/>
        </authorList>
    </citation>
    <scope>NUCLEOTIDE SEQUENCE [LARGE SCALE GENOMIC DNA]</scope>
    <source>
        <strain evidence="3 4">19S00001</strain>
    </source>
</reference>
<dbReference type="PROSITE" id="PS00922">
    <property type="entry name" value="TRANSGLYCOSYLASE"/>
    <property type="match status" value="1"/>
</dbReference>
<dbReference type="GO" id="GO:0000270">
    <property type="term" value="P:peptidoglycan metabolic process"/>
    <property type="evidence" value="ECO:0007669"/>
    <property type="project" value="InterPro"/>
</dbReference>
<dbReference type="PANTHER" id="PTHR37423:SF2">
    <property type="entry name" value="MEMBRANE-BOUND LYTIC MUREIN TRANSGLYCOSYLASE C"/>
    <property type="match status" value="1"/>
</dbReference>
<evidence type="ECO:0000256" key="1">
    <source>
        <dbReference type="ARBA" id="ARBA00007734"/>
    </source>
</evidence>
<name>A0A7H9CIY0_9BACT</name>
<gene>
    <name evidence="3" type="primary">slt</name>
    <name evidence="3" type="ORF">CINF_1609</name>
</gene>
<dbReference type="GO" id="GO:0008933">
    <property type="term" value="F:peptidoglycan lytic transglycosylase activity"/>
    <property type="evidence" value="ECO:0007669"/>
    <property type="project" value="InterPro"/>
</dbReference>
<keyword evidence="4" id="KW-1185">Reference proteome</keyword>
<dbReference type="InterPro" id="IPR000189">
    <property type="entry name" value="Transglyc_AS"/>
</dbReference>
<protein>
    <submittedName>
        <fullName evidence="3">Soluble lytic murein transglycosylase</fullName>
    </submittedName>
</protein>
<dbReference type="GO" id="GO:0016020">
    <property type="term" value="C:membrane"/>
    <property type="evidence" value="ECO:0007669"/>
    <property type="project" value="InterPro"/>
</dbReference>
<dbReference type="PANTHER" id="PTHR37423">
    <property type="entry name" value="SOLUBLE LYTIC MUREIN TRANSGLYCOSYLASE-RELATED"/>
    <property type="match status" value="1"/>
</dbReference>
<sequence length="551" mass="63801">MRLRARFNKILIFCGIFVFFSGAFGAIPSYDELLTAPSGLAKDYYIYRYANEKRVNKAKLRALREKIYRYSGRIKTKFDEILGEYNVHTRCQGELITLSKQCQRDVITKKYLSDLSPEQRAQLAKHYKKHDYGLYVFIKSYDLGLDFLFSQNSDFALLKYYHTAENKKEVLNLAKFSPGLWANLSGNWAFLSLINEAVILDKHDELKEQLLELHPSKPRADVAFLAGVNAILHNQDKKALAFFKQAAKTPKNAIYRDNALFWVYLISKDRAVLENLAKSNSINIYSLYAYEKLGTKPFDVIVPKPTRKKAKNYDITNPFAWEKEKAHANKLKGSELMKYAGKFYTKNTLGEYTYLMERAHNYKKHYYPLPFMDKIGTKDVKRQALILALARQESRFIPGSVSTSYALGMMQFMPFLARDIGKKELKIPDFDESDMFKPEIAYKFANHHLDYLQTYLKSPVFVAYAYNGGIGFVKKMLLGGKIFNPNNAKNKYEPFLSMELVPFSESRDYGKKVLANYIIYRAILGSNTKISQFFESLMIPERSDTFRSQQH</sequence>
<dbReference type="SUPFAM" id="SSF53955">
    <property type="entry name" value="Lysozyme-like"/>
    <property type="match status" value="1"/>
</dbReference>
<organism evidence="3 4">
    <name type="scientific">Candidatus Campylobacter infans</name>
    <dbReference type="NCBI Taxonomy" id="2561898"/>
    <lineage>
        <taxon>Bacteria</taxon>
        <taxon>Pseudomonadati</taxon>
        <taxon>Campylobacterota</taxon>
        <taxon>Epsilonproteobacteria</taxon>
        <taxon>Campylobacterales</taxon>
        <taxon>Campylobacteraceae</taxon>
        <taxon>Campylobacter</taxon>
    </lineage>
</organism>
<dbReference type="Gene3D" id="1.10.530.10">
    <property type="match status" value="1"/>
</dbReference>
<evidence type="ECO:0000259" key="2">
    <source>
        <dbReference type="Pfam" id="PF01464"/>
    </source>
</evidence>
<dbReference type="Proteomes" id="UP000509414">
    <property type="component" value="Chromosome"/>
</dbReference>
<dbReference type="EMBL" id="CP049075">
    <property type="protein sequence ID" value="QLI06083.1"/>
    <property type="molecule type" value="Genomic_DNA"/>
</dbReference>
<dbReference type="InterPro" id="IPR008258">
    <property type="entry name" value="Transglycosylase_SLT_dom_1"/>
</dbReference>
<proteinExistence type="inferred from homology"/>
<dbReference type="CDD" id="cd13401">
    <property type="entry name" value="Slt70-like"/>
    <property type="match status" value="1"/>
</dbReference>
<evidence type="ECO:0000313" key="4">
    <source>
        <dbReference type="Proteomes" id="UP000509414"/>
    </source>
</evidence>
<dbReference type="AlphaFoldDB" id="A0A7H9CIY0"/>
<accession>A0A7H9CIY0</accession>
<dbReference type="InterPro" id="IPR023346">
    <property type="entry name" value="Lysozyme-like_dom_sf"/>
</dbReference>
<feature type="domain" description="Transglycosylase SLT" evidence="2">
    <location>
        <begin position="377"/>
        <end position="476"/>
    </location>
</feature>
<dbReference type="KEGG" id="cinf:CINF_1609"/>
<evidence type="ECO:0000313" key="3">
    <source>
        <dbReference type="EMBL" id="QLI06083.1"/>
    </source>
</evidence>
<dbReference type="Pfam" id="PF01464">
    <property type="entry name" value="SLT"/>
    <property type="match status" value="1"/>
</dbReference>